<feature type="domain" description="Tripartite ATP-independent periplasmic transporters DctQ component" evidence="8">
    <location>
        <begin position="35"/>
        <end position="159"/>
    </location>
</feature>
<evidence type="ECO:0000256" key="2">
    <source>
        <dbReference type="ARBA" id="ARBA00022448"/>
    </source>
</evidence>
<name>A0ABS3F3S5_9PROT</name>
<keyword evidence="5 7" id="KW-1133">Transmembrane helix</keyword>
<feature type="transmembrane region" description="Helical" evidence="7">
    <location>
        <begin position="98"/>
        <end position="119"/>
    </location>
</feature>
<evidence type="ECO:0000256" key="3">
    <source>
        <dbReference type="ARBA" id="ARBA00022475"/>
    </source>
</evidence>
<dbReference type="Proteomes" id="UP000664761">
    <property type="component" value="Unassembled WGS sequence"/>
</dbReference>
<evidence type="ECO:0000313" key="9">
    <source>
        <dbReference type="EMBL" id="MBO0333169.1"/>
    </source>
</evidence>
<keyword evidence="4 7" id="KW-0812">Transmembrane</keyword>
<evidence type="ECO:0000256" key="5">
    <source>
        <dbReference type="ARBA" id="ARBA00022989"/>
    </source>
</evidence>
<dbReference type="InterPro" id="IPR055348">
    <property type="entry name" value="DctQ"/>
</dbReference>
<protein>
    <recommendedName>
        <fullName evidence="7">TRAP transporter small permease protein</fullName>
    </recommendedName>
</protein>
<dbReference type="RefSeq" id="WP_207043297.1">
    <property type="nucleotide sequence ID" value="NZ_JAFLNC010000002.1"/>
</dbReference>
<reference evidence="9 10" key="1">
    <citation type="submission" date="2021-03" db="EMBL/GenBank/DDBJ databases">
        <title>Sneathiella sp. CAU 1612 isolated from Kang Won-do.</title>
        <authorList>
            <person name="Kim W."/>
        </authorList>
    </citation>
    <scope>NUCLEOTIDE SEQUENCE [LARGE SCALE GENOMIC DNA]</scope>
    <source>
        <strain evidence="9 10">CAU 1612</strain>
    </source>
</reference>
<evidence type="ECO:0000256" key="1">
    <source>
        <dbReference type="ARBA" id="ARBA00004651"/>
    </source>
</evidence>
<evidence type="ECO:0000256" key="4">
    <source>
        <dbReference type="ARBA" id="ARBA00022692"/>
    </source>
</evidence>
<evidence type="ECO:0000259" key="8">
    <source>
        <dbReference type="Pfam" id="PF04290"/>
    </source>
</evidence>
<comment type="subunit">
    <text evidence="7">The complex comprises the extracytoplasmic solute receptor protein and the two transmembrane proteins.</text>
</comment>
<feature type="transmembrane region" description="Helical" evidence="7">
    <location>
        <begin position="20"/>
        <end position="45"/>
    </location>
</feature>
<dbReference type="EMBL" id="JAFLNC010000002">
    <property type="protein sequence ID" value="MBO0333169.1"/>
    <property type="molecule type" value="Genomic_DNA"/>
</dbReference>
<comment type="function">
    <text evidence="7">Part of the tripartite ATP-independent periplasmic (TRAP) transport system.</text>
</comment>
<evidence type="ECO:0000313" key="10">
    <source>
        <dbReference type="Proteomes" id="UP000664761"/>
    </source>
</evidence>
<organism evidence="9 10">
    <name type="scientific">Sneathiella sedimenti</name>
    <dbReference type="NCBI Taxonomy" id="2816034"/>
    <lineage>
        <taxon>Bacteria</taxon>
        <taxon>Pseudomonadati</taxon>
        <taxon>Pseudomonadota</taxon>
        <taxon>Alphaproteobacteria</taxon>
        <taxon>Sneathiellales</taxon>
        <taxon>Sneathiellaceae</taxon>
        <taxon>Sneathiella</taxon>
    </lineage>
</organism>
<gene>
    <name evidence="9" type="ORF">J0X12_06080</name>
</gene>
<comment type="subcellular location">
    <subcellularLocation>
        <location evidence="7">Cell inner membrane</location>
        <topology evidence="7">Multi-pass membrane protein</topology>
    </subcellularLocation>
    <subcellularLocation>
        <location evidence="1">Cell membrane</location>
        <topology evidence="1">Multi-pass membrane protein</topology>
    </subcellularLocation>
</comment>
<proteinExistence type="inferred from homology"/>
<comment type="similarity">
    <text evidence="7">Belongs to the TRAP transporter small permease family.</text>
</comment>
<keyword evidence="10" id="KW-1185">Reference proteome</keyword>
<evidence type="ECO:0000256" key="6">
    <source>
        <dbReference type="ARBA" id="ARBA00023136"/>
    </source>
</evidence>
<sequence>MEPLTGNSPERPGPWILQKLEGVLVTLSICCILGICAIINITIFGRFLFGVSIPDDVIMVRELMIGAVVLPLAYVAAERAHIMVEVFTSHMPDRWQPGLNLLSSLVGSLMLLPILYGGYLDFDSVTSDGAYFFGELNLPEWPGRLIFLVGYIVFVLRLFVLTGKDAMTVVRSFTHSSSPPSEES</sequence>
<keyword evidence="7" id="KW-0997">Cell inner membrane</keyword>
<dbReference type="Pfam" id="PF04290">
    <property type="entry name" value="DctQ"/>
    <property type="match status" value="1"/>
</dbReference>
<accession>A0ABS3F3S5</accession>
<evidence type="ECO:0000256" key="7">
    <source>
        <dbReference type="RuleBase" id="RU369079"/>
    </source>
</evidence>
<comment type="caution">
    <text evidence="9">The sequence shown here is derived from an EMBL/GenBank/DDBJ whole genome shotgun (WGS) entry which is preliminary data.</text>
</comment>
<feature type="transmembrane region" description="Helical" evidence="7">
    <location>
        <begin position="141"/>
        <end position="161"/>
    </location>
</feature>
<keyword evidence="2 7" id="KW-0813">Transport</keyword>
<keyword evidence="6 7" id="KW-0472">Membrane</keyword>
<keyword evidence="3" id="KW-1003">Cell membrane</keyword>
<feature type="transmembrane region" description="Helical" evidence="7">
    <location>
        <begin position="57"/>
        <end position="77"/>
    </location>
</feature>